<dbReference type="OrthoDB" id="2454435at2"/>
<evidence type="ECO:0000256" key="2">
    <source>
        <dbReference type="SAM" id="Phobius"/>
    </source>
</evidence>
<dbReference type="AlphaFoldDB" id="A0A380BXC3"/>
<dbReference type="InterPro" id="IPR014717">
    <property type="entry name" value="Transl_elong_EF1B/ribsomal_bS6"/>
</dbReference>
<accession>A0A380BXC3</accession>
<keyword evidence="2" id="KW-1133">Transmembrane helix</keyword>
<keyword evidence="4" id="KW-1185">Reference proteome</keyword>
<evidence type="ECO:0000256" key="1">
    <source>
        <dbReference type="SAM" id="Coils"/>
    </source>
</evidence>
<keyword evidence="2" id="KW-0812">Transmembrane</keyword>
<dbReference type="Gene3D" id="3.30.70.60">
    <property type="match status" value="1"/>
</dbReference>
<protein>
    <recommendedName>
        <fullName evidence="5">General secretion pathway, M protein</fullName>
    </recommendedName>
</protein>
<evidence type="ECO:0000313" key="4">
    <source>
        <dbReference type="Proteomes" id="UP000254519"/>
    </source>
</evidence>
<feature type="coiled-coil region" evidence="1">
    <location>
        <begin position="38"/>
        <end position="65"/>
    </location>
</feature>
<organism evidence="3 4">
    <name type="scientific">Sporosarcina pasteurii</name>
    <name type="common">Bacillus pasteurii</name>
    <dbReference type="NCBI Taxonomy" id="1474"/>
    <lineage>
        <taxon>Bacteria</taxon>
        <taxon>Bacillati</taxon>
        <taxon>Bacillota</taxon>
        <taxon>Bacilli</taxon>
        <taxon>Bacillales</taxon>
        <taxon>Caryophanaceae</taxon>
        <taxon>Sporosarcina</taxon>
    </lineage>
</organism>
<dbReference type="EMBL" id="UGYZ01000002">
    <property type="protein sequence ID" value="SUJ07812.1"/>
    <property type="molecule type" value="Genomic_DNA"/>
</dbReference>
<gene>
    <name evidence="3" type="ORF">NCTC4822_01822</name>
</gene>
<sequence>MNISFKENRTLLILLLVLAFVIVGAIYFYTLYPKMEEKKRVLQSIDTIEIEIEQLNQKLLSTSDVKAATEHEFELRKKLPEKREISSLLMSLQEIELVSEAKINEIIFHDYDALVSQSGLVEDVDSEEENEKDKMDDEKGEIPVTNIDIAALPKQLKLLTLQMDVDVKDKAHLLHFIQEIEALERVIRVDDIRFTLDGEADLAVKEPDETINIMLQITTFYSEVEAN</sequence>
<name>A0A380BXC3_SPOPA</name>
<keyword evidence="2" id="KW-0472">Membrane</keyword>
<feature type="transmembrane region" description="Helical" evidence="2">
    <location>
        <begin position="12"/>
        <end position="32"/>
    </location>
</feature>
<evidence type="ECO:0000313" key="3">
    <source>
        <dbReference type="EMBL" id="SUJ07812.1"/>
    </source>
</evidence>
<dbReference type="Proteomes" id="UP000254519">
    <property type="component" value="Unassembled WGS sequence"/>
</dbReference>
<dbReference type="RefSeq" id="WP_115361500.1">
    <property type="nucleotide sequence ID" value="NZ_CP038012.1"/>
</dbReference>
<evidence type="ECO:0008006" key="5">
    <source>
        <dbReference type="Google" id="ProtNLM"/>
    </source>
</evidence>
<reference evidence="3 4" key="1">
    <citation type="submission" date="2018-06" db="EMBL/GenBank/DDBJ databases">
        <authorList>
            <consortium name="Pathogen Informatics"/>
            <person name="Doyle S."/>
        </authorList>
    </citation>
    <scope>NUCLEOTIDE SEQUENCE [LARGE SCALE GENOMIC DNA]</scope>
    <source>
        <strain evidence="4">ATCC 11859 / DSM 33 / NCIB 8841 / NCTC 4822</strain>
    </source>
</reference>
<proteinExistence type="predicted"/>
<keyword evidence="1" id="KW-0175">Coiled coil</keyword>